<evidence type="ECO:0000256" key="2">
    <source>
        <dbReference type="ARBA" id="ARBA00022527"/>
    </source>
</evidence>
<dbReference type="Pfam" id="PF03793">
    <property type="entry name" value="PASTA"/>
    <property type="match status" value="4"/>
</dbReference>
<dbReference type="Pfam" id="PF00069">
    <property type="entry name" value="Pkinase"/>
    <property type="match status" value="1"/>
</dbReference>
<evidence type="ECO:0000256" key="3">
    <source>
        <dbReference type="ARBA" id="ARBA00022679"/>
    </source>
</evidence>
<dbReference type="Proteomes" id="UP000646776">
    <property type="component" value="Unassembled WGS sequence"/>
</dbReference>
<feature type="domain" description="PASTA" evidence="14">
    <location>
        <begin position="573"/>
        <end position="638"/>
    </location>
</feature>
<feature type="domain" description="PASTA" evidence="14">
    <location>
        <begin position="439"/>
        <end position="504"/>
    </location>
</feature>
<dbReference type="EMBL" id="BMSA01000004">
    <property type="protein sequence ID" value="GGT45057.1"/>
    <property type="molecule type" value="Genomic_DNA"/>
</dbReference>
<evidence type="ECO:0000256" key="6">
    <source>
        <dbReference type="ARBA" id="ARBA00022777"/>
    </source>
</evidence>
<organism evidence="15 16">
    <name type="scientific">Streptomyces phaeofaciens</name>
    <dbReference type="NCBI Taxonomy" id="68254"/>
    <lineage>
        <taxon>Bacteria</taxon>
        <taxon>Bacillati</taxon>
        <taxon>Actinomycetota</taxon>
        <taxon>Actinomycetes</taxon>
        <taxon>Kitasatosporales</taxon>
        <taxon>Streptomycetaceae</taxon>
        <taxon>Streptomyces</taxon>
    </lineage>
</organism>
<dbReference type="Gene3D" id="1.10.510.10">
    <property type="entry name" value="Transferase(Phosphotransferase) domain 1"/>
    <property type="match status" value="1"/>
</dbReference>
<evidence type="ECO:0000256" key="8">
    <source>
        <dbReference type="ARBA" id="ARBA00047899"/>
    </source>
</evidence>
<dbReference type="GO" id="GO:0045717">
    <property type="term" value="P:negative regulation of fatty acid biosynthetic process"/>
    <property type="evidence" value="ECO:0007669"/>
    <property type="project" value="UniProtKB-ARBA"/>
</dbReference>
<dbReference type="SMART" id="SM00220">
    <property type="entry name" value="S_TKc"/>
    <property type="match status" value="1"/>
</dbReference>
<reference evidence="15" key="2">
    <citation type="submission" date="2020-09" db="EMBL/GenBank/DDBJ databases">
        <authorList>
            <person name="Sun Q."/>
            <person name="Ohkuma M."/>
        </authorList>
    </citation>
    <scope>NUCLEOTIDE SEQUENCE</scope>
    <source>
        <strain evidence="15">JCM 4125</strain>
    </source>
</reference>
<evidence type="ECO:0000256" key="1">
    <source>
        <dbReference type="ARBA" id="ARBA00012513"/>
    </source>
</evidence>
<dbReference type="InterPro" id="IPR008271">
    <property type="entry name" value="Ser/Thr_kinase_AS"/>
</dbReference>
<feature type="domain" description="Protein kinase" evidence="13">
    <location>
        <begin position="46"/>
        <end position="321"/>
    </location>
</feature>
<comment type="catalytic activity">
    <reaction evidence="8">
        <text>L-threonyl-[protein] + ATP = O-phospho-L-threonyl-[protein] + ADP + H(+)</text>
        <dbReference type="Rhea" id="RHEA:46608"/>
        <dbReference type="Rhea" id="RHEA-COMP:11060"/>
        <dbReference type="Rhea" id="RHEA-COMP:11605"/>
        <dbReference type="ChEBI" id="CHEBI:15378"/>
        <dbReference type="ChEBI" id="CHEBI:30013"/>
        <dbReference type="ChEBI" id="CHEBI:30616"/>
        <dbReference type="ChEBI" id="CHEBI:61977"/>
        <dbReference type="ChEBI" id="CHEBI:456216"/>
        <dbReference type="EC" id="2.7.11.1"/>
    </reaction>
</comment>
<dbReference type="RefSeq" id="WP_308435645.1">
    <property type="nucleotide sequence ID" value="NZ_BMSA01000004.1"/>
</dbReference>
<evidence type="ECO:0000313" key="15">
    <source>
        <dbReference type="EMBL" id="GGT45057.1"/>
    </source>
</evidence>
<reference evidence="15" key="1">
    <citation type="journal article" date="2014" name="Int. J. Syst. Evol. Microbiol.">
        <title>Complete genome sequence of Corynebacterium casei LMG S-19264T (=DSM 44701T), isolated from a smear-ripened cheese.</title>
        <authorList>
            <consortium name="US DOE Joint Genome Institute (JGI-PGF)"/>
            <person name="Walter F."/>
            <person name="Albersmeier A."/>
            <person name="Kalinowski J."/>
            <person name="Ruckert C."/>
        </authorList>
    </citation>
    <scope>NUCLEOTIDE SEQUENCE</scope>
    <source>
        <strain evidence="15">JCM 4125</strain>
    </source>
</reference>
<feature type="region of interest" description="Disordered" evidence="11">
    <location>
        <begin position="469"/>
        <end position="491"/>
    </location>
</feature>
<dbReference type="PROSITE" id="PS00108">
    <property type="entry name" value="PROTEIN_KINASE_ST"/>
    <property type="match status" value="1"/>
</dbReference>
<keyword evidence="12" id="KW-1133">Transmembrane helix</keyword>
<dbReference type="FunFam" id="3.30.200.20:FF:000035">
    <property type="entry name" value="Serine/threonine protein kinase Stk1"/>
    <property type="match status" value="1"/>
</dbReference>
<keyword evidence="4" id="KW-0677">Repeat</keyword>
<feature type="region of interest" description="Disordered" evidence="11">
    <location>
        <begin position="1"/>
        <end position="31"/>
    </location>
</feature>
<dbReference type="PANTHER" id="PTHR43289">
    <property type="entry name" value="MITOGEN-ACTIVATED PROTEIN KINASE KINASE KINASE 20-RELATED"/>
    <property type="match status" value="1"/>
</dbReference>
<protein>
    <recommendedName>
        <fullName evidence="1">non-specific serine/threonine protein kinase</fullName>
        <ecNumber evidence="1">2.7.11.1</ecNumber>
    </recommendedName>
</protein>
<feature type="domain" description="PASTA" evidence="14">
    <location>
        <begin position="369"/>
        <end position="438"/>
    </location>
</feature>
<accession>A0A918H8K1</accession>
<comment type="caution">
    <text evidence="15">The sequence shown here is derived from an EMBL/GenBank/DDBJ whole genome shotgun (WGS) entry which is preliminary data.</text>
</comment>
<proteinExistence type="predicted"/>
<feature type="region of interest" description="Disordered" evidence="11">
    <location>
        <begin position="636"/>
        <end position="661"/>
    </location>
</feature>
<dbReference type="GO" id="GO:0005524">
    <property type="term" value="F:ATP binding"/>
    <property type="evidence" value="ECO:0007669"/>
    <property type="project" value="UniProtKB-UniRule"/>
</dbReference>
<feature type="domain" description="PASTA" evidence="14">
    <location>
        <begin position="505"/>
        <end position="571"/>
    </location>
</feature>
<dbReference type="InterPro" id="IPR017441">
    <property type="entry name" value="Protein_kinase_ATP_BS"/>
</dbReference>
<evidence type="ECO:0000256" key="7">
    <source>
        <dbReference type="ARBA" id="ARBA00022840"/>
    </source>
</evidence>
<keyword evidence="6 15" id="KW-0418">Kinase</keyword>
<dbReference type="Gene3D" id="3.30.200.20">
    <property type="entry name" value="Phosphorylase Kinase, domain 1"/>
    <property type="match status" value="1"/>
</dbReference>
<feature type="transmembrane region" description="Helical" evidence="12">
    <location>
        <begin position="345"/>
        <end position="366"/>
    </location>
</feature>
<keyword evidence="12" id="KW-0812">Transmembrane</keyword>
<evidence type="ECO:0000259" key="13">
    <source>
        <dbReference type="PROSITE" id="PS50011"/>
    </source>
</evidence>
<feature type="compositionally biased region" description="Low complexity" evidence="11">
    <location>
        <begin position="647"/>
        <end position="661"/>
    </location>
</feature>
<dbReference type="PROSITE" id="PS50011">
    <property type="entry name" value="PROTEIN_KINASE_DOM"/>
    <property type="match status" value="1"/>
</dbReference>
<dbReference type="PROSITE" id="PS51178">
    <property type="entry name" value="PASTA"/>
    <property type="match status" value="4"/>
</dbReference>
<sequence length="661" mass="69200">MNFGGADGPTFPGEGFTPGGHPAGHTTAQADAAHRHPAPFAFGGRYELGRLLGRGGMAEVHLAHDTRLDRVVAVKTLRADLTHDADLQARFRREAQSTASLNHPAIAAVYDTGEDLGHGADGGAVALPYLVMEYVDGMPLSDALFAEPALTPDRVLELTEGVLQALAHSHRQGIVHRDIKPANVMVTRTGQVKVMDFGIARDLRDAGLTRTSMVIGTAQYLSPEQALGEEIDARSDLYSVGCLLYELLTYRPPFVDESPMAVMYRHVQEAPQPPSLFNPLVTPAVDALVLRALEKDRAHRHRSAEEMLDEIGACLGRRTFAPAVQPPQQEDDSGADDRGGRRATVALLVAAAAVVVLAIGLGWFMLGRGPADDGRVDVPALVGQTLDDARRAADNVGLTVTVTAKEPCEDQPKGHVCTQSPADGRLAEGEAVALTVSTGSPEVEVPDVLDKDEDDASRILADKGFQVTTRHVESAEETGTVLDQDPDGGEKAERGGEITLTVAKEAARSTVPDLVGRTVDEATELLAEHDLELGDTTRVESDATAGTVIGQSEREGAEVDPGTTVDVQVAEAKETVEIPGDIVGGTLAEVRGELAGLGLGVSVASGSSQASDAVVTSSTPTVGSEVARGSTVIVVTEETPSGDEESTQGASPSPTTGTTAP</sequence>
<keyword evidence="5 10" id="KW-0547">Nucleotide-binding</keyword>
<evidence type="ECO:0000256" key="10">
    <source>
        <dbReference type="PROSITE-ProRule" id="PRU10141"/>
    </source>
</evidence>
<dbReference type="Gene3D" id="3.30.10.20">
    <property type="match status" value="4"/>
</dbReference>
<evidence type="ECO:0000256" key="9">
    <source>
        <dbReference type="ARBA" id="ARBA00048679"/>
    </source>
</evidence>
<name>A0A918H8K1_9ACTN</name>
<dbReference type="InterPro" id="IPR000719">
    <property type="entry name" value="Prot_kinase_dom"/>
</dbReference>
<dbReference type="PANTHER" id="PTHR43289:SF6">
    <property type="entry name" value="SERINE_THREONINE-PROTEIN KINASE NEKL-3"/>
    <property type="match status" value="1"/>
</dbReference>
<dbReference type="AlphaFoldDB" id="A0A918H8K1"/>
<keyword evidence="3" id="KW-0808">Transferase</keyword>
<dbReference type="SMART" id="SM00740">
    <property type="entry name" value="PASTA"/>
    <property type="match status" value="4"/>
</dbReference>
<evidence type="ECO:0000256" key="12">
    <source>
        <dbReference type="SAM" id="Phobius"/>
    </source>
</evidence>
<evidence type="ECO:0000313" key="16">
    <source>
        <dbReference type="Proteomes" id="UP000646776"/>
    </source>
</evidence>
<evidence type="ECO:0000259" key="14">
    <source>
        <dbReference type="PROSITE" id="PS51178"/>
    </source>
</evidence>
<dbReference type="PROSITE" id="PS00107">
    <property type="entry name" value="PROTEIN_KINASE_ATP"/>
    <property type="match status" value="1"/>
</dbReference>
<dbReference type="GO" id="GO:0004674">
    <property type="term" value="F:protein serine/threonine kinase activity"/>
    <property type="evidence" value="ECO:0007669"/>
    <property type="project" value="UniProtKB-KW"/>
</dbReference>
<keyword evidence="16" id="KW-1185">Reference proteome</keyword>
<dbReference type="CDD" id="cd06577">
    <property type="entry name" value="PASTA_pknB"/>
    <property type="match status" value="4"/>
</dbReference>
<dbReference type="EC" id="2.7.11.1" evidence="1"/>
<comment type="catalytic activity">
    <reaction evidence="9">
        <text>L-seryl-[protein] + ATP = O-phospho-L-seryl-[protein] + ADP + H(+)</text>
        <dbReference type="Rhea" id="RHEA:17989"/>
        <dbReference type="Rhea" id="RHEA-COMP:9863"/>
        <dbReference type="Rhea" id="RHEA-COMP:11604"/>
        <dbReference type="ChEBI" id="CHEBI:15378"/>
        <dbReference type="ChEBI" id="CHEBI:29999"/>
        <dbReference type="ChEBI" id="CHEBI:30616"/>
        <dbReference type="ChEBI" id="CHEBI:83421"/>
        <dbReference type="ChEBI" id="CHEBI:456216"/>
        <dbReference type="EC" id="2.7.11.1"/>
    </reaction>
</comment>
<evidence type="ECO:0000256" key="11">
    <source>
        <dbReference type="SAM" id="MobiDB-lite"/>
    </source>
</evidence>
<keyword evidence="7 10" id="KW-0067">ATP-binding</keyword>
<evidence type="ECO:0000256" key="4">
    <source>
        <dbReference type="ARBA" id="ARBA00022737"/>
    </source>
</evidence>
<dbReference type="FunFam" id="1.10.510.10:FF:000021">
    <property type="entry name" value="Serine/threonine protein kinase"/>
    <property type="match status" value="1"/>
</dbReference>
<gene>
    <name evidence="15" type="primary">pknB</name>
    <name evidence="15" type="ORF">GCM10010226_22150</name>
</gene>
<keyword evidence="12" id="KW-0472">Membrane</keyword>
<dbReference type="SUPFAM" id="SSF56112">
    <property type="entry name" value="Protein kinase-like (PK-like)"/>
    <property type="match status" value="1"/>
</dbReference>
<dbReference type="InterPro" id="IPR011009">
    <property type="entry name" value="Kinase-like_dom_sf"/>
</dbReference>
<dbReference type="CDD" id="cd14014">
    <property type="entry name" value="STKc_PknB_like"/>
    <property type="match status" value="1"/>
</dbReference>
<keyword evidence="2" id="KW-0723">Serine/threonine-protein kinase</keyword>
<dbReference type="InterPro" id="IPR005543">
    <property type="entry name" value="PASTA_dom"/>
</dbReference>
<evidence type="ECO:0000256" key="5">
    <source>
        <dbReference type="ARBA" id="ARBA00022741"/>
    </source>
</evidence>
<feature type="binding site" evidence="10">
    <location>
        <position position="75"/>
    </location>
    <ligand>
        <name>ATP</name>
        <dbReference type="ChEBI" id="CHEBI:30616"/>
    </ligand>
</feature>